<dbReference type="EMBL" id="JBHTHX010000392">
    <property type="protein sequence ID" value="MFD0885590.1"/>
    <property type="molecule type" value="Genomic_DNA"/>
</dbReference>
<evidence type="ECO:0000256" key="1">
    <source>
        <dbReference type="SAM" id="Phobius"/>
    </source>
</evidence>
<sequence>MGETVPALRVDLAGYGVAGALFHAPLIAATPGLRLSAVVTRS</sequence>
<comment type="caution">
    <text evidence="2">The sequence shown here is derived from an EMBL/GenBank/DDBJ whole genome shotgun (WGS) entry which is preliminary data.</text>
</comment>
<accession>A0ABW3DS21</accession>
<evidence type="ECO:0000313" key="3">
    <source>
        <dbReference type="Proteomes" id="UP001597024"/>
    </source>
</evidence>
<feature type="non-terminal residue" evidence="2">
    <location>
        <position position="42"/>
    </location>
</feature>
<keyword evidence="1" id="KW-1133">Transmembrane helix</keyword>
<gene>
    <name evidence="2" type="ORF">ACFQ08_13625</name>
</gene>
<name>A0ABW3DS21_9ACTN</name>
<dbReference type="Gene3D" id="3.40.50.720">
    <property type="entry name" value="NAD(P)-binding Rossmann-like Domain"/>
    <property type="match status" value="1"/>
</dbReference>
<evidence type="ECO:0000313" key="2">
    <source>
        <dbReference type="EMBL" id="MFD0885590.1"/>
    </source>
</evidence>
<feature type="transmembrane region" description="Helical" evidence="1">
    <location>
        <begin position="12"/>
        <end position="33"/>
    </location>
</feature>
<keyword evidence="1" id="KW-0472">Membrane</keyword>
<protein>
    <submittedName>
        <fullName evidence="2">Oxidoreductase</fullName>
    </submittedName>
</protein>
<reference evidence="3" key="1">
    <citation type="journal article" date="2019" name="Int. J. Syst. Evol. Microbiol.">
        <title>The Global Catalogue of Microorganisms (GCM) 10K type strain sequencing project: providing services to taxonomists for standard genome sequencing and annotation.</title>
        <authorList>
            <consortium name="The Broad Institute Genomics Platform"/>
            <consortium name="The Broad Institute Genome Sequencing Center for Infectious Disease"/>
            <person name="Wu L."/>
            <person name="Ma J."/>
        </authorList>
    </citation>
    <scope>NUCLEOTIDE SEQUENCE [LARGE SCALE GENOMIC DNA]</scope>
    <source>
        <strain evidence="3">CCUG 62974</strain>
    </source>
</reference>
<proteinExistence type="predicted"/>
<dbReference type="Proteomes" id="UP001597024">
    <property type="component" value="Unassembled WGS sequence"/>
</dbReference>
<keyword evidence="3" id="KW-1185">Reference proteome</keyword>
<keyword evidence="1" id="KW-0812">Transmembrane</keyword>
<organism evidence="2 3">
    <name type="scientific">Streptosporangium algeriense</name>
    <dbReference type="NCBI Taxonomy" id="1682748"/>
    <lineage>
        <taxon>Bacteria</taxon>
        <taxon>Bacillati</taxon>
        <taxon>Actinomycetota</taxon>
        <taxon>Actinomycetes</taxon>
        <taxon>Streptosporangiales</taxon>
        <taxon>Streptosporangiaceae</taxon>
        <taxon>Streptosporangium</taxon>
    </lineage>
</organism>